<evidence type="ECO:0000313" key="2">
    <source>
        <dbReference type="Proteomes" id="UP000183967"/>
    </source>
</evidence>
<proteinExistence type="predicted"/>
<sequence length="84" mass="9539">MDTRGAATNVSYNIDYNVLEVVENEEKYIGLVEFIVDVKAKIKKAILFKVSLKMEGVFIGNAKKLDFKHFNDLLELNGIALYLI</sequence>
<name>A0A1M5VZ73_9FIRM</name>
<gene>
    <name evidence="1" type="ORF">SAMN02745135_02210</name>
</gene>
<reference evidence="2" key="1">
    <citation type="submission" date="2016-11" db="EMBL/GenBank/DDBJ databases">
        <authorList>
            <person name="Varghese N."/>
            <person name="Submissions S."/>
        </authorList>
    </citation>
    <scope>NUCLEOTIDE SEQUENCE [LARGE SCALE GENOMIC DNA]</scope>
    <source>
        <strain evidence="2">DSM 13643</strain>
    </source>
</reference>
<dbReference type="EMBL" id="FQXO01000080">
    <property type="protein sequence ID" value="SHH80572.1"/>
    <property type="molecule type" value="Genomic_DNA"/>
</dbReference>
<organism evidence="1 2">
    <name type="scientific">Caloranaerobacter azorensis DSM 13643</name>
    <dbReference type="NCBI Taxonomy" id="1121264"/>
    <lineage>
        <taxon>Bacteria</taxon>
        <taxon>Bacillati</taxon>
        <taxon>Bacillota</taxon>
        <taxon>Tissierellia</taxon>
        <taxon>Tissierellales</taxon>
        <taxon>Thermohalobacteraceae</taxon>
        <taxon>Caloranaerobacter</taxon>
    </lineage>
</organism>
<dbReference type="RefSeq" id="WP_197051433.1">
    <property type="nucleotide sequence ID" value="NZ_FQXO01000080.1"/>
</dbReference>
<evidence type="ECO:0000313" key="1">
    <source>
        <dbReference type="EMBL" id="SHH80572.1"/>
    </source>
</evidence>
<keyword evidence="2" id="KW-1185">Reference proteome</keyword>
<protein>
    <submittedName>
        <fullName evidence="1">Uncharacterized protein</fullName>
    </submittedName>
</protein>
<dbReference type="AlphaFoldDB" id="A0A1M5VZ73"/>
<accession>A0A1M5VZ73</accession>
<dbReference type="Proteomes" id="UP000183967">
    <property type="component" value="Unassembled WGS sequence"/>
</dbReference>